<dbReference type="Proteomes" id="UP000198324">
    <property type="component" value="Unassembled WGS sequence"/>
</dbReference>
<evidence type="ECO:0000256" key="4">
    <source>
        <dbReference type="ARBA" id="ARBA00023136"/>
    </source>
</evidence>
<dbReference type="InterPro" id="IPR050732">
    <property type="entry name" value="Beta-glucan_modifiers"/>
</dbReference>
<feature type="transmembrane region" description="Helical" evidence="12">
    <location>
        <begin position="436"/>
        <end position="458"/>
    </location>
</feature>
<dbReference type="RefSeq" id="WP_089275108.1">
    <property type="nucleotide sequence ID" value="NZ_FZOC01000007.1"/>
</dbReference>
<feature type="transmembrane region" description="Helical" evidence="12">
    <location>
        <begin position="347"/>
        <end position="368"/>
    </location>
</feature>
<name>A0A239C3E2_9BACT</name>
<keyword evidence="6" id="KW-0119">Carbohydrate metabolism</keyword>
<dbReference type="InterPro" id="IPR017853">
    <property type="entry name" value="GH"/>
</dbReference>
<dbReference type="EMBL" id="FZOC01000007">
    <property type="protein sequence ID" value="SNS14178.1"/>
    <property type="molecule type" value="Genomic_DNA"/>
</dbReference>
<evidence type="ECO:0000256" key="2">
    <source>
        <dbReference type="ARBA" id="ARBA00022475"/>
    </source>
</evidence>
<keyword evidence="4 12" id="KW-0472">Membrane</keyword>
<evidence type="ECO:0000256" key="6">
    <source>
        <dbReference type="ARBA" id="ARBA00023277"/>
    </source>
</evidence>
<evidence type="ECO:0000256" key="7">
    <source>
        <dbReference type="ARBA" id="ARBA00023316"/>
    </source>
</evidence>
<feature type="transmembrane region" description="Helical" evidence="12">
    <location>
        <begin position="470"/>
        <end position="486"/>
    </location>
</feature>
<proteinExistence type="predicted"/>
<accession>A0A239C3E2</accession>
<feature type="transmembrane region" description="Helical" evidence="12">
    <location>
        <begin position="521"/>
        <end position="542"/>
    </location>
</feature>
<evidence type="ECO:0000256" key="5">
    <source>
        <dbReference type="ARBA" id="ARBA00023180"/>
    </source>
</evidence>
<dbReference type="Gene3D" id="3.20.20.80">
    <property type="entry name" value="Glycosidases"/>
    <property type="match status" value="1"/>
</dbReference>
<dbReference type="GO" id="GO:0016787">
    <property type="term" value="F:hydrolase activity"/>
    <property type="evidence" value="ECO:0007669"/>
    <property type="project" value="UniProtKB-KW"/>
</dbReference>
<evidence type="ECO:0000256" key="11">
    <source>
        <dbReference type="ARBA" id="ARBA00043078"/>
    </source>
</evidence>
<dbReference type="PANTHER" id="PTHR16631:SF17">
    <property type="entry name" value="GLUCAN ENDO-1,3-BETA-GLUCOSIDASE BTGC"/>
    <property type="match status" value="1"/>
</dbReference>
<comment type="subcellular location">
    <subcellularLocation>
        <location evidence="1">Cell membrane</location>
    </subcellularLocation>
</comment>
<dbReference type="SUPFAM" id="SSF51445">
    <property type="entry name" value="(Trans)glycosidases"/>
    <property type="match status" value="1"/>
</dbReference>
<keyword evidence="8" id="KW-0624">Polysaccharide degradation</keyword>
<evidence type="ECO:0000313" key="14">
    <source>
        <dbReference type="Proteomes" id="UP000198324"/>
    </source>
</evidence>
<keyword evidence="14" id="KW-1185">Reference proteome</keyword>
<keyword evidence="7" id="KW-0961">Cell wall biogenesis/degradation</keyword>
<feature type="transmembrane region" description="Helical" evidence="12">
    <location>
        <begin position="374"/>
        <end position="399"/>
    </location>
</feature>
<keyword evidence="5" id="KW-0325">Glycoprotein</keyword>
<evidence type="ECO:0000256" key="3">
    <source>
        <dbReference type="ARBA" id="ARBA00022801"/>
    </source>
</evidence>
<dbReference type="AlphaFoldDB" id="A0A239C3E2"/>
<keyword evidence="3" id="KW-0378">Hydrolase</keyword>
<comment type="function">
    <text evidence="9">Glucanases play a role in cell expansion during growth, in cell-cell fusion during mating, and in spore release during sporulation. This enzyme may be involved in beta-glucan degradation. Active on laminarin and lichenan.</text>
</comment>
<dbReference type="PANTHER" id="PTHR16631">
    <property type="entry name" value="GLUCAN 1,3-BETA-GLUCOSIDASE"/>
    <property type="match status" value="1"/>
</dbReference>
<evidence type="ECO:0000256" key="8">
    <source>
        <dbReference type="ARBA" id="ARBA00023326"/>
    </source>
</evidence>
<evidence type="ECO:0000256" key="10">
    <source>
        <dbReference type="ARBA" id="ARBA00042373"/>
    </source>
</evidence>
<gene>
    <name evidence="13" type="ORF">SAMN04488503_2905</name>
</gene>
<sequence length="552" mass="60481">MRTRPHALTALATALLALAAAMALNYAFWWRDGRPQDIPDARTPRIKSASFSPYRAGQSPFGAPFTREQLEQDMAVAARHFSRIRTYSNTAQFAPVPELAQRHGLKVILGAWVGANLESNEKEIAGLIQAANAYPDTVERVVVGNEVLLRREITPELLIDYIRRVKAAVKQPVTYADVWEFWLKYPQVAREVDSITIHVLPYWENTPTPIDHVVEHMLEAHAEISRAYPGKPILIGEIGWPSAGRVRKGAVPGRVAQARFVRQIMNTAEDRGIDFNLFELFDEPWKFGQEGTVGGNWGIIDVDRDIKFPLTGPVSENPRWFEWFLGSSALAALLAGVALWRRPPQGFGRTALVCLTAQALATLLALSAGQSLRLAFGAMGVAGGALLTLGGATLCLLVLRELADLAAGGPGPRPLPPVIARLEALRSFRLNLRDPVSLIGLLDLVFGLAALALTFGLLVDPRYRDFRTEQFLPVAVFMLLRALATREAPRPMGSPREEWLLAGTFLVGAVAIPLMESLTNTAALAWGGTLLLLAAPWALSILRQRRALMQAG</sequence>
<reference evidence="13 14" key="1">
    <citation type="submission" date="2017-06" db="EMBL/GenBank/DDBJ databases">
        <authorList>
            <person name="Kim H.J."/>
            <person name="Triplett B.A."/>
        </authorList>
    </citation>
    <scope>NUCLEOTIDE SEQUENCE [LARGE SCALE GENOMIC DNA]</scope>
    <source>
        <strain evidence="13 14">DSM 13116</strain>
    </source>
</reference>
<evidence type="ECO:0000256" key="1">
    <source>
        <dbReference type="ARBA" id="ARBA00004236"/>
    </source>
</evidence>
<protein>
    <recommendedName>
        <fullName evidence="11">Endo-1,3-beta-glucanase btgC</fullName>
    </recommendedName>
    <alternativeName>
        <fullName evidence="10">Laminarinase btgC</fullName>
    </alternativeName>
</protein>
<feature type="transmembrane region" description="Helical" evidence="12">
    <location>
        <begin position="320"/>
        <end position="340"/>
    </location>
</feature>
<evidence type="ECO:0000256" key="12">
    <source>
        <dbReference type="SAM" id="Phobius"/>
    </source>
</evidence>
<feature type="transmembrane region" description="Helical" evidence="12">
    <location>
        <begin position="498"/>
        <end position="515"/>
    </location>
</feature>
<dbReference type="GO" id="GO:0071555">
    <property type="term" value="P:cell wall organization"/>
    <property type="evidence" value="ECO:0007669"/>
    <property type="project" value="UniProtKB-KW"/>
</dbReference>
<evidence type="ECO:0000313" key="13">
    <source>
        <dbReference type="EMBL" id="SNS14178.1"/>
    </source>
</evidence>
<keyword evidence="12" id="KW-1133">Transmembrane helix</keyword>
<dbReference type="GO" id="GO:0005886">
    <property type="term" value="C:plasma membrane"/>
    <property type="evidence" value="ECO:0007669"/>
    <property type="project" value="UniProtKB-SubCell"/>
</dbReference>
<organism evidence="13 14">
    <name type="scientific">Humidesulfovibrio mexicanus</name>
    <dbReference type="NCBI Taxonomy" id="147047"/>
    <lineage>
        <taxon>Bacteria</taxon>
        <taxon>Pseudomonadati</taxon>
        <taxon>Thermodesulfobacteriota</taxon>
        <taxon>Desulfovibrionia</taxon>
        <taxon>Desulfovibrionales</taxon>
        <taxon>Desulfovibrionaceae</taxon>
        <taxon>Humidesulfovibrio</taxon>
    </lineage>
</organism>
<dbReference type="OrthoDB" id="5352625at2"/>
<keyword evidence="2" id="KW-1003">Cell membrane</keyword>
<dbReference type="GO" id="GO:0000272">
    <property type="term" value="P:polysaccharide catabolic process"/>
    <property type="evidence" value="ECO:0007669"/>
    <property type="project" value="UniProtKB-KW"/>
</dbReference>
<keyword evidence="12" id="KW-0812">Transmembrane</keyword>
<evidence type="ECO:0000256" key="9">
    <source>
        <dbReference type="ARBA" id="ARBA00037649"/>
    </source>
</evidence>